<evidence type="ECO:0000313" key="2">
    <source>
        <dbReference type="Proteomes" id="UP000279372"/>
    </source>
</evidence>
<dbReference type="RefSeq" id="WP_122222632.1">
    <property type="nucleotide sequence ID" value="NZ_RBQB01000210.1"/>
</dbReference>
<sequence>MATVINWPPQVLAAAVMKLKTDIGAFLWMPEVEFPCLIGRVFMDRSGRFLDGRLIRTSRIVSLTEEHGYAIANTFSGSHYLLVHPVGNPFSGQSRLRLVTAGASANVH</sequence>
<dbReference type="Proteomes" id="UP000279372">
    <property type="component" value="Unassembled WGS sequence"/>
</dbReference>
<dbReference type="AlphaFoldDB" id="A0A3M3YVY0"/>
<name>A0A3M3YVY0_9PSED</name>
<dbReference type="EMBL" id="RBQB01000210">
    <property type="protein sequence ID" value="RMO86717.1"/>
    <property type="molecule type" value="Genomic_DNA"/>
</dbReference>
<proteinExistence type="predicted"/>
<evidence type="ECO:0000313" key="1">
    <source>
        <dbReference type="EMBL" id="RMO86717.1"/>
    </source>
</evidence>
<organism evidence="1 2">
    <name type="scientific">Pseudomonas syringae pv. philadelphi</name>
    <dbReference type="NCBI Taxonomy" id="251706"/>
    <lineage>
        <taxon>Bacteria</taxon>
        <taxon>Pseudomonadati</taxon>
        <taxon>Pseudomonadota</taxon>
        <taxon>Gammaproteobacteria</taxon>
        <taxon>Pseudomonadales</taxon>
        <taxon>Pseudomonadaceae</taxon>
        <taxon>Pseudomonas</taxon>
    </lineage>
</organism>
<reference evidence="1 2" key="1">
    <citation type="submission" date="2018-08" db="EMBL/GenBank/DDBJ databases">
        <title>Recombination of ecologically and evolutionarily significant loci maintains genetic cohesion in the Pseudomonas syringae species complex.</title>
        <authorList>
            <person name="Dillon M."/>
            <person name="Thakur S."/>
            <person name="Almeida R.N.D."/>
            <person name="Weir B.S."/>
            <person name="Guttman D.S."/>
        </authorList>
    </citation>
    <scope>NUCLEOTIDE SEQUENCE [LARGE SCALE GENOMIC DNA]</scope>
    <source>
        <strain evidence="1 2">ICMP 8902</strain>
    </source>
</reference>
<comment type="caution">
    <text evidence="1">The sequence shown here is derived from an EMBL/GenBank/DDBJ whole genome shotgun (WGS) entry which is preliminary data.</text>
</comment>
<accession>A0A3M3YVY0</accession>
<gene>
    <name evidence="1" type="ORF">ALQ33_03813</name>
</gene>
<protein>
    <submittedName>
        <fullName evidence="1">Uncharacterized protein</fullName>
    </submittedName>
</protein>